<evidence type="ECO:0000256" key="3">
    <source>
        <dbReference type="ARBA" id="ARBA00022614"/>
    </source>
</evidence>
<dbReference type="SUPFAM" id="SSF46934">
    <property type="entry name" value="UBA-like"/>
    <property type="match status" value="1"/>
</dbReference>
<dbReference type="FunFam" id="3.10.120.10:FF:000003">
    <property type="entry name" value="membrane-associated progesterone receptor component 1"/>
    <property type="match status" value="1"/>
</dbReference>
<dbReference type="EMBL" id="CP076749">
    <property type="protein sequence ID" value="QWW22638.1"/>
    <property type="molecule type" value="Genomic_DNA"/>
</dbReference>
<dbReference type="SUPFAM" id="SSF52058">
    <property type="entry name" value="L domain-like"/>
    <property type="match status" value="1"/>
</dbReference>
<dbReference type="SMART" id="SM00804">
    <property type="entry name" value="TAP_C"/>
    <property type="match status" value="1"/>
</dbReference>
<dbReference type="InterPro" id="IPR001296">
    <property type="entry name" value="Glyco_trans_1"/>
</dbReference>
<keyword evidence="8" id="KW-0472">Membrane</keyword>
<feature type="signal peptide" evidence="9">
    <location>
        <begin position="1"/>
        <end position="17"/>
    </location>
</feature>
<dbReference type="GO" id="GO:0051028">
    <property type="term" value="P:mRNA transport"/>
    <property type="evidence" value="ECO:0007669"/>
    <property type="project" value="InterPro"/>
</dbReference>
<dbReference type="Gene3D" id="3.40.50.2000">
    <property type="entry name" value="Glycogen Phosphorylase B"/>
    <property type="match status" value="1"/>
</dbReference>
<evidence type="ECO:0000256" key="5">
    <source>
        <dbReference type="ARBA" id="ARBA00022824"/>
    </source>
</evidence>
<dbReference type="GO" id="GO:0017176">
    <property type="term" value="F:phosphatidylinositol N-acetylglucosaminyltransferase activity"/>
    <property type="evidence" value="ECO:0007669"/>
    <property type="project" value="TreeGrafter"/>
</dbReference>
<keyword evidence="9" id="KW-0732">Signal</keyword>
<dbReference type="InterPro" id="IPR009060">
    <property type="entry name" value="UBA-like_sf"/>
</dbReference>
<dbReference type="Pfam" id="PF00173">
    <property type="entry name" value="Cyt-b5"/>
    <property type="match status" value="1"/>
</dbReference>
<evidence type="ECO:0000256" key="8">
    <source>
        <dbReference type="SAM" id="Phobius"/>
    </source>
</evidence>
<dbReference type="Gene3D" id="1.10.8.10">
    <property type="entry name" value="DNA helicase RuvA subunit, C-terminal domain"/>
    <property type="match status" value="1"/>
</dbReference>
<feature type="domain" description="TAP-C" evidence="10">
    <location>
        <begin position="689"/>
        <end position="750"/>
    </location>
</feature>
<gene>
    <name evidence="12" type="ORF">CA7LBN_001384</name>
</gene>
<evidence type="ECO:0000256" key="7">
    <source>
        <dbReference type="SAM" id="MobiDB-lite"/>
    </source>
</evidence>
<dbReference type="InterPro" id="IPR005637">
    <property type="entry name" value="TAP_C_dom"/>
</dbReference>
<feature type="region of interest" description="Disordered" evidence="7">
    <location>
        <begin position="642"/>
        <end position="680"/>
    </location>
</feature>
<keyword evidence="8" id="KW-1133">Transmembrane helix</keyword>
<keyword evidence="3" id="KW-0433">Leucine-rich repeat</keyword>
<dbReference type="Pfam" id="PF00534">
    <property type="entry name" value="Glycos_transf_1"/>
    <property type="match status" value="1"/>
</dbReference>
<dbReference type="InterPro" id="IPR001199">
    <property type="entry name" value="Cyt_B5-like_heme/steroid-bd"/>
</dbReference>
<dbReference type="Gene3D" id="3.10.450.50">
    <property type="match status" value="1"/>
</dbReference>
<evidence type="ECO:0000256" key="6">
    <source>
        <dbReference type="ARBA" id="ARBA00038357"/>
    </source>
</evidence>
<keyword evidence="8" id="KW-0812">Transmembrane</keyword>
<keyword evidence="4" id="KW-0328">Glycosyltransferase</keyword>
<protein>
    <submittedName>
        <fullName evidence="12">Uncharacterized protein</fullName>
    </submittedName>
</protein>
<feature type="domain" description="Cytochrome b5 heme-binding" evidence="11">
    <location>
        <begin position="39"/>
        <end position="140"/>
    </location>
</feature>
<dbReference type="Pfam" id="PF22602">
    <property type="entry name" value="NXF_NTF2"/>
    <property type="match status" value="1"/>
</dbReference>
<sequence>MIAFIIIVCLIAYFAKSIISDFMSAPAQVNAEPPVQTAFTPKTLAKYNGKDDEKVYIAVKGRVFDVTAGKAFYGPGGPYENFAGRDASRGLAYNSFDPSVLTPLDKPIDTLSDLSAEEKESLENWESHFEGKYTIVGSLSNEKDQPHRPANMSFRGGRGNLGGFGSNNNAFSNISGNNGVEVEITGWNGASAQECISFISRKCKITVTNYTVNNATGGIRGFVRSPSEADQLTSWSGVRFAGGVLKIFKVNSNQQPGFGAQGGPDNTVQTLKMFLKSRYNPELKLLNLSAVQQDPTLSAKGFFSSVSTKSKVITAMIKVACEMKLDFTSADLSNNDLTDLTTVSDLAREFPKLQNLALSNNRLARVKVFEVWKKKLGYLRELILAGNPLLNTTNPTEVNSIKSELLKVFPRLVILDGEVLRNEEALRKNLSLSFDRPQAMFFQDDETRALSTNFITNFYNLWDSNRQQLMVLYQNESQFSVQIDMSHPKAFDSKDLPDFSYYLPLSRNLTKMSSAKVRMGKLAHGQEQIFKSFTQIPKTQHELLTKPDDFSMECYRLPQMGAISITLHGSYKEVAPPENLEQMNNNHARNKYQPKKKVTLGTKGFDRTLIVIPGPNNSMIVASDLLCVHSDVGSDAFRPEQITQASPQPQNTPSPAPAVGTAATPSPGVPNTNTPTPPGVNVPTAADLPAQVKANLNVMQQELLVKVLLETKLNIEYGVLLCQQSNWDYQQCISNFKISASTLPPDAFAPSLDPSDVSVIPNAVISADFAPDFSRSRDKSRVTIVVISRLFPNKGADLLTAIVPRICAADPNVDFIIAGDGPKFLDLEQMREKFFLQERVSLIGAVKHEEVRDVMIQGDIYLHPSLTEAFGTVIVEAASCGLYVVTTKVGGIPEVLPHHMTSFANPEEDSLVSALSGAIELVKSGAIDTSQFHKEVAKMYSWANIAKRTEKVYHSLDTKPINKPLLDRLGNYYCCGVIAGKLYALCVIVDIIFLIILEFFYPAEHIDRAVKWPKKNKNAIKT</sequence>
<evidence type="ECO:0000313" key="12">
    <source>
        <dbReference type="EMBL" id="QWW22638.1"/>
    </source>
</evidence>
<dbReference type="InterPro" id="IPR032710">
    <property type="entry name" value="NTF2-like_dom_sf"/>
</dbReference>
<dbReference type="Gene3D" id="3.80.10.10">
    <property type="entry name" value="Ribonuclease Inhibitor"/>
    <property type="match status" value="1"/>
</dbReference>
<comment type="similarity">
    <text evidence="6">Belongs to the cytochrome b5 family. MAPR subfamily.</text>
</comment>
<name>A0A8F2VZ42_CANAR</name>
<evidence type="ECO:0000259" key="11">
    <source>
        <dbReference type="SMART" id="SM01117"/>
    </source>
</evidence>
<dbReference type="GO" id="GO:0020037">
    <property type="term" value="F:heme binding"/>
    <property type="evidence" value="ECO:0007669"/>
    <property type="project" value="UniProtKB-ARBA"/>
</dbReference>
<dbReference type="SMART" id="SM01117">
    <property type="entry name" value="Cyt-b5"/>
    <property type="match status" value="1"/>
</dbReference>
<evidence type="ECO:0000256" key="4">
    <source>
        <dbReference type="ARBA" id="ARBA00022676"/>
    </source>
</evidence>
<comment type="subcellular location">
    <subcellularLocation>
        <location evidence="1">Endoplasmic reticulum membrane</location>
    </subcellularLocation>
</comment>
<dbReference type="Gene3D" id="3.10.120.10">
    <property type="entry name" value="Cytochrome b5-like heme/steroid binding domain"/>
    <property type="match status" value="1"/>
</dbReference>
<accession>A0A8F2VZ42</accession>
<feature type="compositionally biased region" description="Low complexity" evidence="7">
    <location>
        <begin position="664"/>
        <end position="674"/>
    </location>
</feature>
<proteinExistence type="inferred from homology"/>
<dbReference type="CDD" id="cd14342">
    <property type="entry name" value="UBA_TAP-C"/>
    <property type="match status" value="1"/>
</dbReference>
<dbReference type="InterPro" id="IPR032675">
    <property type="entry name" value="LRR_dom_sf"/>
</dbReference>
<dbReference type="AlphaFoldDB" id="A0A8F2VZ42"/>
<dbReference type="Pfam" id="PF03943">
    <property type="entry name" value="TAP_C"/>
    <property type="match status" value="1"/>
</dbReference>
<feature type="transmembrane region" description="Helical" evidence="8">
    <location>
        <begin position="982"/>
        <end position="1001"/>
    </location>
</feature>
<dbReference type="SUPFAM" id="SSF54427">
    <property type="entry name" value="NTF2-like"/>
    <property type="match status" value="1"/>
</dbReference>
<organism evidence="12">
    <name type="scientific">Candidozyma auris</name>
    <name type="common">Yeast</name>
    <name type="synonym">Candida auris</name>
    <dbReference type="NCBI Taxonomy" id="498019"/>
    <lineage>
        <taxon>Eukaryota</taxon>
        <taxon>Fungi</taxon>
        <taxon>Dikarya</taxon>
        <taxon>Ascomycota</taxon>
        <taxon>Saccharomycotina</taxon>
        <taxon>Pichiomycetes</taxon>
        <taxon>Metschnikowiaceae</taxon>
        <taxon>Candidozyma</taxon>
    </lineage>
</organism>
<keyword evidence="4" id="KW-0808">Transferase</keyword>
<dbReference type="InterPro" id="IPR057125">
    <property type="entry name" value="NXF1/2/3/5-like_LRR"/>
</dbReference>
<evidence type="ECO:0000256" key="9">
    <source>
        <dbReference type="SAM" id="SignalP"/>
    </source>
</evidence>
<dbReference type="Proteomes" id="UP000825438">
    <property type="component" value="Chromosome I"/>
</dbReference>
<feature type="chain" id="PRO_5034801401" evidence="9">
    <location>
        <begin position="18"/>
        <end position="1022"/>
    </location>
</feature>
<dbReference type="SUPFAM" id="SSF55856">
    <property type="entry name" value="Cytochrome b5-like heme/steroid binding domain"/>
    <property type="match status" value="1"/>
</dbReference>
<dbReference type="Pfam" id="PF24048">
    <property type="entry name" value="LRR_NXF1-5"/>
    <property type="match status" value="1"/>
</dbReference>
<evidence type="ECO:0000259" key="10">
    <source>
        <dbReference type="SMART" id="SM00804"/>
    </source>
</evidence>
<keyword evidence="5" id="KW-0256">Endoplasmic reticulum</keyword>
<dbReference type="FunFam" id="3.40.50.2000:FF:000053">
    <property type="entry name" value="Phosphatidylinositol N-acetylglucosaminyltransferase GPI3 subunit"/>
    <property type="match status" value="1"/>
</dbReference>
<dbReference type="GO" id="GO:0000506">
    <property type="term" value="C:glycosylphosphatidylinositol-N-acetylglucosaminyltransferase (GPI-GnT) complex"/>
    <property type="evidence" value="ECO:0007669"/>
    <property type="project" value="TreeGrafter"/>
</dbReference>
<dbReference type="GO" id="GO:0005634">
    <property type="term" value="C:nucleus"/>
    <property type="evidence" value="ECO:0007669"/>
    <property type="project" value="InterPro"/>
</dbReference>
<comment type="similarity">
    <text evidence="2">Belongs to the glycosyltransferase group 1 family.</text>
</comment>
<dbReference type="InterPro" id="IPR002075">
    <property type="entry name" value="NTF2_dom"/>
</dbReference>
<dbReference type="GO" id="GO:0006506">
    <property type="term" value="P:GPI anchor biosynthetic process"/>
    <property type="evidence" value="ECO:0007669"/>
    <property type="project" value="TreeGrafter"/>
</dbReference>
<dbReference type="SUPFAM" id="SSF53756">
    <property type="entry name" value="UDP-Glycosyltransferase/glycogen phosphorylase"/>
    <property type="match status" value="1"/>
</dbReference>
<dbReference type="InterPro" id="IPR036400">
    <property type="entry name" value="Cyt_B5-like_heme/steroid_sf"/>
</dbReference>
<dbReference type="Pfam" id="PF18444">
    <property type="entry name" value="RRM_9"/>
    <property type="match status" value="1"/>
</dbReference>
<evidence type="ECO:0000256" key="1">
    <source>
        <dbReference type="ARBA" id="ARBA00004586"/>
    </source>
</evidence>
<evidence type="ECO:0000256" key="2">
    <source>
        <dbReference type="ARBA" id="ARBA00006122"/>
    </source>
</evidence>
<dbReference type="PANTHER" id="PTHR45871:SF1">
    <property type="entry name" value="PHOSPHATIDYLINOSITOL N-ACETYLGLUCOSAMINYLTRANSFERASE SUBUNIT A"/>
    <property type="match status" value="1"/>
</dbReference>
<reference evidence="12" key="1">
    <citation type="submission" date="2021-06" db="EMBL/GenBank/DDBJ databases">
        <title>Candida auris outbreak in lebanese hospital.</title>
        <authorList>
            <person name="Finianos M."/>
        </authorList>
    </citation>
    <scope>NUCLEOTIDE SEQUENCE</scope>
    <source>
        <strain evidence="12">CA7LBN</strain>
    </source>
</reference>
<dbReference type="PANTHER" id="PTHR45871">
    <property type="entry name" value="N-ACETYLGLUCOSAMINYL-PHOSPHATIDYLINOSITOL BIOSYNTHETIC PROTEIN"/>
    <property type="match status" value="1"/>
</dbReference>
<dbReference type="InterPro" id="IPR040736">
    <property type="entry name" value="Mex67_RRM"/>
</dbReference>